<protein>
    <submittedName>
        <fullName evidence="2">Uncharacterized protein</fullName>
    </submittedName>
</protein>
<evidence type="ECO:0000313" key="3">
    <source>
        <dbReference type="Proteomes" id="UP000284334"/>
    </source>
</evidence>
<keyword evidence="1" id="KW-0812">Transmembrane</keyword>
<feature type="transmembrane region" description="Helical" evidence="1">
    <location>
        <begin position="12"/>
        <end position="31"/>
    </location>
</feature>
<dbReference type="KEGG" id="vg:55612921"/>
<name>A0A3T0ICV6_9CAUD</name>
<keyword evidence="1" id="KW-0472">Membrane</keyword>
<dbReference type="RefSeq" id="YP_009842661.1">
    <property type="nucleotide sequence ID" value="NC_048742.1"/>
</dbReference>
<evidence type="ECO:0000256" key="1">
    <source>
        <dbReference type="SAM" id="Phobius"/>
    </source>
</evidence>
<keyword evidence="1" id="KW-1133">Transmembrane helix</keyword>
<sequence length="61" mass="7088">MKRHFSDWWPGYVMGTFLVAIVIFAGMGIAYDAKQEKRCLKAGYQYIDGTCFKKAIFAEWE</sequence>
<proteinExistence type="predicted"/>
<dbReference type="EMBL" id="MK061412">
    <property type="protein sequence ID" value="AZU97276.1"/>
    <property type="molecule type" value="Genomic_DNA"/>
</dbReference>
<keyword evidence="3" id="KW-1185">Reference proteome</keyword>
<gene>
    <name evidence="2" type="primary">231</name>
    <name evidence="2" type="ORF">SEA_GILSON_231</name>
</gene>
<reference evidence="2 3" key="1">
    <citation type="submission" date="2018-10" db="EMBL/GenBank/DDBJ databases">
        <authorList>
            <person name="Soria N.A."/>
            <person name="Batley M.G."/>
            <person name="Hanafy A."/>
            <person name="Singh N."/>
            <person name="Shaffer C.D."/>
            <person name="Weston-Hafer K.A."/>
            <person name="Russell D.A."/>
            <person name="Pope W.H."/>
            <person name="Jacobs-Sera D."/>
            <person name="Hendrix R.W."/>
            <person name="Hatfull G.F."/>
        </authorList>
    </citation>
    <scope>NUCLEOTIDE SEQUENCE [LARGE SCALE GENOMIC DNA]</scope>
</reference>
<dbReference type="Proteomes" id="UP000284334">
    <property type="component" value="Segment"/>
</dbReference>
<dbReference type="GeneID" id="55612921"/>
<organism evidence="2 3">
    <name type="scientific">Streptomyces phage Gilson</name>
    <dbReference type="NCBI Taxonomy" id="2488789"/>
    <lineage>
        <taxon>Viruses</taxon>
        <taxon>Duplodnaviria</taxon>
        <taxon>Heunggongvirae</taxon>
        <taxon>Uroviricota</taxon>
        <taxon>Caudoviricetes</taxon>
        <taxon>Stanwilliamsviridae</taxon>
        <taxon>Loccivirinae</taxon>
        <taxon>Gilsonvirus</taxon>
        <taxon>Gilsonvirus gilson</taxon>
    </lineage>
</organism>
<accession>A0A3T0ICV6</accession>
<evidence type="ECO:0000313" key="2">
    <source>
        <dbReference type="EMBL" id="AZU97276.1"/>
    </source>
</evidence>